<gene>
    <name evidence="1" type="ORF">GPUH_LOCUS7593</name>
</gene>
<protein>
    <submittedName>
        <fullName evidence="3">DWNN domain-containing protein</fullName>
    </submittedName>
</protein>
<dbReference type="EMBL" id="UYRT01020003">
    <property type="protein sequence ID" value="VDK58910.1"/>
    <property type="molecule type" value="Genomic_DNA"/>
</dbReference>
<evidence type="ECO:0000313" key="2">
    <source>
        <dbReference type="Proteomes" id="UP000271098"/>
    </source>
</evidence>
<dbReference type="AlphaFoldDB" id="A0A183DFV1"/>
<accession>A0A183DFV1</accession>
<evidence type="ECO:0000313" key="3">
    <source>
        <dbReference type="WBParaSite" id="GPUH_0000760101-mRNA-1"/>
    </source>
</evidence>
<keyword evidence="2" id="KW-1185">Reference proteome</keyword>
<proteinExistence type="predicted"/>
<organism evidence="3">
    <name type="scientific">Gongylonema pulchrum</name>
    <dbReference type="NCBI Taxonomy" id="637853"/>
    <lineage>
        <taxon>Eukaryota</taxon>
        <taxon>Metazoa</taxon>
        <taxon>Ecdysozoa</taxon>
        <taxon>Nematoda</taxon>
        <taxon>Chromadorea</taxon>
        <taxon>Rhabditida</taxon>
        <taxon>Spirurina</taxon>
        <taxon>Spiruromorpha</taxon>
        <taxon>Spiruroidea</taxon>
        <taxon>Gongylonematidae</taxon>
        <taxon>Gongylonema</taxon>
    </lineage>
</organism>
<dbReference type="OrthoDB" id="5809727at2759"/>
<evidence type="ECO:0000313" key="1">
    <source>
        <dbReference type="EMBL" id="VDK58910.1"/>
    </source>
</evidence>
<reference evidence="1 2" key="2">
    <citation type="submission" date="2018-11" db="EMBL/GenBank/DDBJ databases">
        <authorList>
            <consortium name="Pathogen Informatics"/>
        </authorList>
    </citation>
    <scope>NUCLEOTIDE SEQUENCE [LARGE SCALE GENOMIC DNA]</scope>
</reference>
<name>A0A183DFV1_9BILA</name>
<dbReference type="WBParaSite" id="GPUH_0000760101-mRNA-1">
    <property type="protein sequence ID" value="GPUH_0000760101-mRNA-1"/>
    <property type="gene ID" value="GPUH_0000760101"/>
</dbReference>
<dbReference type="Proteomes" id="UP000271098">
    <property type="component" value="Unassembled WGS sequence"/>
</dbReference>
<sequence length="185" mass="21218">MATKLTDVFKSLRVIPVPFGEYCRSGGANDELPSIMTDYRLPSAHRTVRIVLKSDQCLFIDRDTISRNSRICAAEIERQEKEGAEVVIRLENVFLHHMERVLFAISPTVYGQYPIPPTIFDVCAICPVAQALEMDMLVSLCQQVTSYFLLFRFSPARFSLFPLWRLANILFKYELAAQMFSHFQA</sequence>
<reference evidence="3" key="1">
    <citation type="submission" date="2016-06" db="UniProtKB">
        <authorList>
            <consortium name="WormBaseParasite"/>
        </authorList>
    </citation>
    <scope>IDENTIFICATION</scope>
</reference>